<evidence type="ECO:0000259" key="4">
    <source>
        <dbReference type="Pfam" id="PF10531"/>
    </source>
</evidence>
<feature type="signal peptide" evidence="2">
    <location>
        <begin position="1"/>
        <end position="29"/>
    </location>
</feature>
<proteinExistence type="predicted"/>
<dbReference type="InterPro" id="IPR003715">
    <property type="entry name" value="Poly_export_N"/>
</dbReference>
<evidence type="ECO:0000259" key="3">
    <source>
        <dbReference type="Pfam" id="PF02563"/>
    </source>
</evidence>
<organism evidence="5 6">
    <name type="scientific">Candidatus Brocadia fulgida</name>
    <dbReference type="NCBI Taxonomy" id="380242"/>
    <lineage>
        <taxon>Bacteria</taxon>
        <taxon>Pseudomonadati</taxon>
        <taxon>Planctomycetota</taxon>
        <taxon>Candidatus Brocadiia</taxon>
        <taxon>Candidatus Brocadiales</taxon>
        <taxon>Candidatus Brocadiaceae</taxon>
        <taxon>Candidatus Brocadia</taxon>
    </lineage>
</organism>
<evidence type="ECO:0000313" key="5">
    <source>
        <dbReference type="EMBL" id="KKO20122.1"/>
    </source>
</evidence>
<dbReference type="InterPro" id="IPR049712">
    <property type="entry name" value="Poly_export"/>
</dbReference>
<evidence type="ECO:0000256" key="1">
    <source>
        <dbReference type="ARBA" id="ARBA00022729"/>
    </source>
</evidence>
<dbReference type="Pfam" id="PF02563">
    <property type="entry name" value="Poly_export"/>
    <property type="match status" value="1"/>
</dbReference>
<dbReference type="PANTHER" id="PTHR33619:SF3">
    <property type="entry name" value="POLYSACCHARIDE EXPORT PROTEIN GFCE-RELATED"/>
    <property type="match status" value="1"/>
</dbReference>
<feature type="domain" description="Polysaccharide export protein N-terminal" evidence="3">
    <location>
        <begin position="33"/>
        <end position="106"/>
    </location>
</feature>
<protein>
    <submittedName>
        <fullName evidence="5">Uncharacterized protein</fullName>
    </submittedName>
</protein>
<feature type="domain" description="Soluble ligand binding" evidence="4">
    <location>
        <begin position="114"/>
        <end position="161"/>
    </location>
</feature>
<dbReference type="InterPro" id="IPR019554">
    <property type="entry name" value="Soluble_ligand-bd"/>
</dbReference>
<name>A0A0M2UWB8_9BACT</name>
<accession>A0A0M2UWB8</accession>
<keyword evidence="1 2" id="KW-0732">Signal</keyword>
<dbReference type="Pfam" id="PF10531">
    <property type="entry name" value="SLBB"/>
    <property type="match status" value="1"/>
</dbReference>
<gene>
    <name evidence="5" type="ORF">BROFUL_01147</name>
</gene>
<dbReference type="AlphaFoldDB" id="A0A0M2UWB8"/>
<sequence length="187" mass="21167">MGNALSRRVAFITPFLISMFLVSSLTLCAANLEDEYIINVGDVLDIKVWDNDDLNCTVEVSQQGDFSFPFIEKVHASGLSIFELENIIEKKLADGYLIAPQVKVSLKEYKKQRIFVTGEVINPGEHKWERELTVRQAISMAGGQTERASPKRAIIVRKKDGVEKEFKAKMDDIVMPDDIIRVPGRYF</sequence>
<keyword evidence="6" id="KW-1185">Reference proteome</keyword>
<evidence type="ECO:0000256" key="2">
    <source>
        <dbReference type="SAM" id="SignalP"/>
    </source>
</evidence>
<dbReference type="Gene3D" id="3.10.560.10">
    <property type="entry name" value="Outer membrane lipoprotein wza domain like"/>
    <property type="match status" value="1"/>
</dbReference>
<dbReference type="EMBL" id="LAQJ01000124">
    <property type="protein sequence ID" value="KKO20122.1"/>
    <property type="molecule type" value="Genomic_DNA"/>
</dbReference>
<feature type="chain" id="PRO_5005644058" evidence="2">
    <location>
        <begin position="30"/>
        <end position="187"/>
    </location>
</feature>
<reference evidence="5 6" key="1">
    <citation type="journal article" date="2013" name="BMC Microbiol.">
        <title>Identification of the type II cytochrome c maturation pathway in anammox bacteria by comparative genomics.</title>
        <authorList>
            <person name="Ferousi C."/>
            <person name="Speth D.R."/>
            <person name="Reimann J."/>
            <person name="Op den Camp H.J."/>
            <person name="Allen J.W."/>
            <person name="Keltjens J.T."/>
            <person name="Jetten M.S."/>
        </authorList>
    </citation>
    <scope>NUCLEOTIDE SEQUENCE [LARGE SCALE GENOMIC DNA]</scope>
    <source>
        <strain evidence="5">RU1</strain>
    </source>
</reference>
<evidence type="ECO:0000313" key="6">
    <source>
        <dbReference type="Proteomes" id="UP000034954"/>
    </source>
</evidence>
<dbReference type="PANTHER" id="PTHR33619">
    <property type="entry name" value="POLYSACCHARIDE EXPORT PROTEIN GFCE-RELATED"/>
    <property type="match status" value="1"/>
</dbReference>
<dbReference type="Proteomes" id="UP000034954">
    <property type="component" value="Unassembled WGS sequence"/>
</dbReference>
<comment type="caution">
    <text evidence="5">The sequence shown here is derived from an EMBL/GenBank/DDBJ whole genome shotgun (WGS) entry which is preliminary data.</text>
</comment>
<dbReference type="Gene3D" id="3.30.1950.10">
    <property type="entry name" value="wza like domain"/>
    <property type="match status" value="1"/>
</dbReference>
<dbReference type="GO" id="GO:0015159">
    <property type="term" value="F:polysaccharide transmembrane transporter activity"/>
    <property type="evidence" value="ECO:0007669"/>
    <property type="project" value="InterPro"/>
</dbReference>